<evidence type="ECO:0000313" key="3">
    <source>
        <dbReference type="Proteomes" id="UP000192247"/>
    </source>
</evidence>
<proteinExistence type="predicted"/>
<dbReference type="InParanoid" id="A0A1V9XPX1"/>
<feature type="region of interest" description="Disordered" evidence="1">
    <location>
        <begin position="17"/>
        <end position="39"/>
    </location>
</feature>
<feature type="compositionally biased region" description="Basic residues" evidence="1">
    <location>
        <begin position="296"/>
        <end position="305"/>
    </location>
</feature>
<reference evidence="2 3" key="1">
    <citation type="journal article" date="2017" name="Gigascience">
        <title>Draft genome of the honey bee ectoparasitic mite, Tropilaelaps mercedesae, is shaped by the parasitic life history.</title>
        <authorList>
            <person name="Dong X."/>
            <person name="Armstrong S.D."/>
            <person name="Xia D."/>
            <person name="Makepeace B.L."/>
            <person name="Darby A.C."/>
            <person name="Kadowaki T."/>
        </authorList>
    </citation>
    <scope>NUCLEOTIDE SEQUENCE [LARGE SCALE GENOMIC DNA]</scope>
    <source>
        <strain evidence="2">Wuxi-XJTLU</strain>
    </source>
</reference>
<name>A0A1V9XPX1_9ACAR</name>
<feature type="compositionally biased region" description="Basic and acidic residues" evidence="1">
    <location>
        <begin position="220"/>
        <end position="282"/>
    </location>
</feature>
<feature type="compositionally biased region" description="Basic and acidic residues" evidence="1">
    <location>
        <begin position="200"/>
        <end position="210"/>
    </location>
</feature>
<feature type="non-terminal residue" evidence="2">
    <location>
        <position position="326"/>
    </location>
</feature>
<evidence type="ECO:0000256" key="1">
    <source>
        <dbReference type="SAM" id="MobiDB-lite"/>
    </source>
</evidence>
<protein>
    <submittedName>
        <fullName evidence="2">Uncharacterized protein</fullName>
    </submittedName>
</protein>
<organism evidence="2 3">
    <name type="scientific">Tropilaelaps mercedesae</name>
    <dbReference type="NCBI Taxonomy" id="418985"/>
    <lineage>
        <taxon>Eukaryota</taxon>
        <taxon>Metazoa</taxon>
        <taxon>Ecdysozoa</taxon>
        <taxon>Arthropoda</taxon>
        <taxon>Chelicerata</taxon>
        <taxon>Arachnida</taxon>
        <taxon>Acari</taxon>
        <taxon>Parasitiformes</taxon>
        <taxon>Mesostigmata</taxon>
        <taxon>Gamasina</taxon>
        <taxon>Dermanyssoidea</taxon>
        <taxon>Laelapidae</taxon>
        <taxon>Tropilaelaps</taxon>
    </lineage>
</organism>
<feature type="region of interest" description="Disordered" evidence="1">
    <location>
        <begin position="115"/>
        <end position="326"/>
    </location>
</feature>
<dbReference type="AlphaFoldDB" id="A0A1V9XPX1"/>
<sequence>DSGTFVLDISGEIPLSLEERADTPVEDEPLLAPTQDTPRATYNAEITSGSFLQAEETGKHGSFIKEQGQSELNILSRQSGDVDMAITAVPVSSPKDENEGKVTFENDYNVVELEHNSTRSVSLSQIEDGDKDTRPGIITKENGSGQQKAQQQQQPKELRSSLWNDHKTSICTTHRSSDPNARQKGHTSSLTVSLRKSSGHRSDGRKSDKPNKRRKMSTGSDHKDKDRDRDVQRFYKDKERNGRDSEKDKDKDREKSKDKERLDKDTDCREREIRKDHKDHKDGRKQRQSISSSSSSRHHHHHHYHYHDSRKEADRNRRRNRDDDRD</sequence>
<comment type="caution">
    <text evidence="2">The sequence shown here is derived from an EMBL/GenBank/DDBJ whole genome shotgun (WGS) entry which is preliminary data.</text>
</comment>
<feature type="compositionally biased region" description="Basic and acidic residues" evidence="1">
    <location>
        <begin position="306"/>
        <end position="326"/>
    </location>
</feature>
<evidence type="ECO:0000313" key="2">
    <source>
        <dbReference type="EMBL" id="OQR75547.1"/>
    </source>
</evidence>
<feature type="non-terminal residue" evidence="2">
    <location>
        <position position="1"/>
    </location>
</feature>
<gene>
    <name evidence="2" type="ORF">BIW11_08348</name>
</gene>
<feature type="compositionally biased region" description="Polar residues" evidence="1">
    <location>
        <begin position="169"/>
        <end position="196"/>
    </location>
</feature>
<feature type="compositionally biased region" description="Basic and acidic residues" evidence="1">
    <location>
        <begin position="156"/>
        <end position="168"/>
    </location>
</feature>
<dbReference type="EMBL" id="MNPL01006226">
    <property type="protein sequence ID" value="OQR75547.1"/>
    <property type="molecule type" value="Genomic_DNA"/>
</dbReference>
<keyword evidence="3" id="KW-1185">Reference proteome</keyword>
<accession>A0A1V9XPX1</accession>
<dbReference type="Proteomes" id="UP000192247">
    <property type="component" value="Unassembled WGS sequence"/>
</dbReference>